<organism evidence="1 2">
    <name type="scientific">Steinernema hermaphroditum</name>
    <dbReference type="NCBI Taxonomy" id="289476"/>
    <lineage>
        <taxon>Eukaryota</taxon>
        <taxon>Metazoa</taxon>
        <taxon>Ecdysozoa</taxon>
        <taxon>Nematoda</taxon>
        <taxon>Chromadorea</taxon>
        <taxon>Rhabditida</taxon>
        <taxon>Tylenchina</taxon>
        <taxon>Panagrolaimomorpha</taxon>
        <taxon>Strongyloidoidea</taxon>
        <taxon>Steinernematidae</taxon>
        <taxon>Steinernema</taxon>
    </lineage>
</organism>
<reference evidence="1" key="1">
    <citation type="submission" date="2023-06" db="EMBL/GenBank/DDBJ databases">
        <title>Genomic analysis of the entomopathogenic nematode Steinernema hermaphroditum.</title>
        <authorList>
            <person name="Schwarz E.M."/>
            <person name="Heppert J.K."/>
            <person name="Baniya A."/>
            <person name="Schwartz H.T."/>
            <person name="Tan C.-H."/>
            <person name="Antoshechkin I."/>
            <person name="Sternberg P.W."/>
            <person name="Goodrich-Blair H."/>
            <person name="Dillman A.R."/>
        </authorList>
    </citation>
    <scope>NUCLEOTIDE SEQUENCE</scope>
    <source>
        <strain evidence="1">PS9179</strain>
        <tissue evidence="1">Whole animal</tissue>
    </source>
</reference>
<name>A0AA39IM34_9BILA</name>
<evidence type="ECO:0000313" key="1">
    <source>
        <dbReference type="EMBL" id="KAK0426831.1"/>
    </source>
</evidence>
<proteinExistence type="predicted"/>
<keyword evidence="2" id="KW-1185">Reference proteome</keyword>
<protein>
    <submittedName>
        <fullName evidence="1">Uncharacterized protein</fullName>
    </submittedName>
</protein>
<dbReference type="AlphaFoldDB" id="A0AA39IM34"/>
<accession>A0AA39IM34</accession>
<dbReference type="EMBL" id="JAUCMV010000001">
    <property type="protein sequence ID" value="KAK0426831.1"/>
    <property type="molecule type" value="Genomic_DNA"/>
</dbReference>
<dbReference type="Proteomes" id="UP001175271">
    <property type="component" value="Unassembled WGS sequence"/>
</dbReference>
<evidence type="ECO:0000313" key="2">
    <source>
        <dbReference type="Proteomes" id="UP001175271"/>
    </source>
</evidence>
<comment type="caution">
    <text evidence="1">The sequence shown here is derived from an EMBL/GenBank/DDBJ whole genome shotgun (WGS) entry which is preliminary data.</text>
</comment>
<gene>
    <name evidence="1" type="ORF">QR680_009921</name>
</gene>
<sequence length="240" mass="27133">MLKMDLQRQFLAAGSKLINNFSQAVQDSFLCALLHVSVFVVLTAAEVICLCRGVHTSFFLYQFGLHNIIQDYYGSTTPMEFSLWKLPHDTVLPLKRGVRFDQLLPIDIMSALKVLFFGCLFATQAVALIPDSDQHELVLSVPSKDSEPISYGSLCNELSILPLIRVALDNYSDNLDMAARYIADHLQYKGYFLVHSQKLDCLSQGKEWQSVTNGDLFTGRSTSGCYFHDNRIYVLIVKYQ</sequence>